<evidence type="ECO:0000313" key="3">
    <source>
        <dbReference type="Proteomes" id="UP000190188"/>
    </source>
</evidence>
<dbReference type="Proteomes" id="UP000190188">
    <property type="component" value="Unassembled WGS sequence"/>
</dbReference>
<feature type="domain" description="Peptidase C45 hydrolase" evidence="1">
    <location>
        <begin position="33"/>
        <end position="247"/>
    </location>
</feature>
<dbReference type="SUPFAM" id="SSF56235">
    <property type="entry name" value="N-terminal nucleophile aminohydrolases (Ntn hydrolases)"/>
    <property type="match status" value="1"/>
</dbReference>
<reference evidence="2 3" key="1">
    <citation type="submission" date="2017-01" db="EMBL/GenBank/DDBJ databases">
        <title>Genome analysis of Paenibacillus selenitrireducens ES3-24.</title>
        <authorList>
            <person name="Xu D."/>
            <person name="Yao R."/>
            <person name="Zheng S."/>
        </authorList>
    </citation>
    <scope>NUCLEOTIDE SEQUENCE [LARGE SCALE GENOMIC DNA]</scope>
    <source>
        <strain evidence="2 3">ES3-24</strain>
    </source>
</reference>
<dbReference type="Pfam" id="PF03417">
    <property type="entry name" value="AAT"/>
    <property type="match status" value="1"/>
</dbReference>
<comment type="caution">
    <text evidence="2">The sequence shown here is derived from an EMBL/GenBank/DDBJ whole genome shotgun (WGS) entry which is preliminary data.</text>
</comment>
<organism evidence="2 3">
    <name type="scientific">Paenibacillus selenitireducens</name>
    <dbReference type="NCBI Taxonomy" id="1324314"/>
    <lineage>
        <taxon>Bacteria</taxon>
        <taxon>Bacillati</taxon>
        <taxon>Bacillota</taxon>
        <taxon>Bacilli</taxon>
        <taxon>Bacillales</taxon>
        <taxon>Paenibacillaceae</taxon>
        <taxon>Paenibacillus</taxon>
    </lineage>
</organism>
<sequence>MSTAMHIGQAGINLLGKNQDVPYDGTYLFTNKRGVAKRAMVMPPDQPVEWVSRYGSITVSQVGKEMPNGGMNEAGLVVEQTTLWQSSYPESSSLPAIGELPWIQLLLDTCAVVQEAIEAASIVRIIQPMSRLHYMVADRAGQCAVIEFLHGKMNVYSGEDLPISVLANTPYLEAVKDLGDGEATMSNVDDDYCRNSMKRFAIAAATVTQPVLSKAEDPLDFMFEVLRAAEREDTAYSLVYDLEKIELHFLSNRYRERKTVRLSELDVSLDSEAMALHLQQSARGDCKDLFVAYNSSINRMIVESFFRDPVLTKAFRWTITEEMIDFVASFPDGYPCIES</sequence>
<keyword evidence="3" id="KW-1185">Reference proteome</keyword>
<dbReference type="InterPro" id="IPR052193">
    <property type="entry name" value="Peptidase_C59"/>
</dbReference>
<evidence type="ECO:0000313" key="2">
    <source>
        <dbReference type="EMBL" id="OPA76251.1"/>
    </source>
</evidence>
<dbReference type="RefSeq" id="WP_078500518.1">
    <property type="nucleotide sequence ID" value="NZ_MSZX01000007.1"/>
</dbReference>
<proteinExistence type="predicted"/>
<dbReference type="AlphaFoldDB" id="A0A1T2X8P6"/>
<dbReference type="PANTHER" id="PTHR35527:SF2">
    <property type="entry name" value="HYDROLASE"/>
    <property type="match status" value="1"/>
</dbReference>
<dbReference type="STRING" id="1324314.BVG16_18830"/>
<dbReference type="EMBL" id="MSZX01000007">
    <property type="protein sequence ID" value="OPA76251.1"/>
    <property type="molecule type" value="Genomic_DNA"/>
</dbReference>
<dbReference type="OrthoDB" id="8617387at2"/>
<name>A0A1T2X8P6_9BACL</name>
<accession>A0A1T2X8P6</accession>
<evidence type="ECO:0000259" key="1">
    <source>
        <dbReference type="Pfam" id="PF03417"/>
    </source>
</evidence>
<dbReference type="InterPro" id="IPR029055">
    <property type="entry name" value="Ntn_hydrolases_N"/>
</dbReference>
<dbReference type="Gene3D" id="3.60.60.10">
    <property type="entry name" value="Penicillin V Acylase, Chain A"/>
    <property type="match status" value="1"/>
</dbReference>
<dbReference type="PANTHER" id="PTHR35527">
    <property type="entry name" value="CHOLOYLGLYCINE HYDROLASE"/>
    <property type="match status" value="1"/>
</dbReference>
<gene>
    <name evidence="2" type="ORF">BVG16_18830</name>
</gene>
<protein>
    <recommendedName>
        <fullName evidence="1">Peptidase C45 hydrolase domain-containing protein</fullName>
    </recommendedName>
</protein>
<dbReference type="InterPro" id="IPR005079">
    <property type="entry name" value="Peptidase_C45_hydrolase"/>
</dbReference>